<comment type="caution">
    <text evidence="4">The sequence shown here is derived from an EMBL/GenBank/DDBJ whole genome shotgun (WGS) entry which is preliminary data.</text>
</comment>
<protein>
    <recommendedName>
        <fullName evidence="6">WEB family protein</fullName>
    </recommendedName>
</protein>
<reference evidence="4" key="1">
    <citation type="submission" date="2024-03" db="EMBL/GenBank/DDBJ databases">
        <title>WGS assembly of Saponaria officinalis var. Norfolk2.</title>
        <authorList>
            <person name="Jenkins J."/>
            <person name="Shu S."/>
            <person name="Grimwood J."/>
            <person name="Barry K."/>
            <person name="Goodstein D."/>
            <person name="Schmutz J."/>
            <person name="Leebens-Mack J."/>
            <person name="Osbourn A."/>
        </authorList>
    </citation>
    <scope>NUCLEOTIDE SEQUENCE [LARGE SCALE GENOMIC DNA]</scope>
    <source>
        <strain evidence="4">JIC</strain>
    </source>
</reference>
<name>A0AAW1J4R3_SAPOF</name>
<evidence type="ECO:0000256" key="1">
    <source>
        <dbReference type="ARBA" id="ARBA00023054"/>
    </source>
</evidence>
<evidence type="ECO:0000256" key="2">
    <source>
        <dbReference type="SAM" id="Coils"/>
    </source>
</evidence>
<evidence type="ECO:0000313" key="5">
    <source>
        <dbReference type="Proteomes" id="UP001443914"/>
    </source>
</evidence>
<dbReference type="EMBL" id="JBDFQZ010000008">
    <property type="protein sequence ID" value="KAK9697696.1"/>
    <property type="molecule type" value="Genomic_DNA"/>
</dbReference>
<evidence type="ECO:0008006" key="6">
    <source>
        <dbReference type="Google" id="ProtNLM"/>
    </source>
</evidence>
<gene>
    <name evidence="4" type="ORF">RND81_08G054400</name>
</gene>
<evidence type="ECO:0000313" key="4">
    <source>
        <dbReference type="EMBL" id="KAK9697696.1"/>
    </source>
</evidence>
<proteinExistence type="predicted"/>
<organism evidence="4 5">
    <name type="scientific">Saponaria officinalis</name>
    <name type="common">Common soapwort</name>
    <name type="synonym">Lychnis saponaria</name>
    <dbReference type="NCBI Taxonomy" id="3572"/>
    <lineage>
        <taxon>Eukaryota</taxon>
        <taxon>Viridiplantae</taxon>
        <taxon>Streptophyta</taxon>
        <taxon>Embryophyta</taxon>
        <taxon>Tracheophyta</taxon>
        <taxon>Spermatophyta</taxon>
        <taxon>Magnoliopsida</taxon>
        <taxon>eudicotyledons</taxon>
        <taxon>Gunneridae</taxon>
        <taxon>Pentapetalae</taxon>
        <taxon>Caryophyllales</taxon>
        <taxon>Caryophyllaceae</taxon>
        <taxon>Caryophylleae</taxon>
        <taxon>Saponaria</taxon>
    </lineage>
</organism>
<feature type="coiled-coil region" evidence="2">
    <location>
        <begin position="116"/>
        <end position="517"/>
    </location>
</feature>
<keyword evidence="1 2" id="KW-0175">Coiled coil</keyword>
<accession>A0AAW1J4R3</accession>
<dbReference type="PANTHER" id="PTHR23160:SF20">
    <property type="entry name" value="OS02G0439200 PROTEIN"/>
    <property type="match status" value="1"/>
</dbReference>
<feature type="compositionally biased region" description="Basic and acidic residues" evidence="3">
    <location>
        <begin position="607"/>
        <end position="618"/>
    </location>
</feature>
<dbReference type="AlphaFoldDB" id="A0AAW1J4R3"/>
<evidence type="ECO:0000256" key="3">
    <source>
        <dbReference type="SAM" id="MobiDB-lite"/>
    </source>
</evidence>
<feature type="region of interest" description="Disordered" evidence="3">
    <location>
        <begin position="576"/>
        <end position="618"/>
    </location>
</feature>
<feature type="compositionally biased region" description="Polar residues" evidence="3">
    <location>
        <begin position="578"/>
        <end position="590"/>
    </location>
</feature>
<dbReference type="Proteomes" id="UP001443914">
    <property type="component" value="Unassembled WGS sequence"/>
</dbReference>
<sequence>MDSARQELEKAKGFEEKLVEKTVLYEQTVTGLKAQTDLLNQELEMAKSMEIEMIERETLKEKIVRDLELELRSLKEELLISESFREKLSKMEYSYEQMNVELEAARMAESYALSSLDEWKARAEELEYKVAETARLERSASESLDSVMKQLEGNSDTLHEAECEVAALKEKVSLLEISLVNRKEDLEESETRLRKASEEAKEAAKVIESVRCELEIVKEEKMQALENEKLTAENVHDLLEEKNNLINELETLKREEEKSKMAMESLASALHEVSAEAREAKERLLSSQVEHENFENQIEHLQLVVKATSEKYESMLDNSRREIDHLTNTVKDSKIEFDSQMEDLKVVLKASNDNYENMLNEAKQEIDHLTNTLRESKMEHENRKAEWEVKELELLDRVKQLEEKEVKLTEMLESSYEESKAEWEQKELQLVNGLKRSEEEKSSIEKEIMRLVNLLREAEEKAGNMRDEESKLELEASSLKEALEEAEAKFVTVKENLHGTEIELRNVMKENEQLRAAEDSNAWKIDELTKLLEEAKVHHQKSGNGELSDSDKEYDVLPKVVGFAEENGQLAEKELVTEKSNGVSRETGQTGVVYFEEVNGKPMTPENNEKVKDETAETDTKMWESYKVDREFSIEMETEQGSLDDEVESKADNAESLDLNGHPSENGANSDSKQQKKKKPLYRKFGNLLKKGISNPK</sequence>
<feature type="compositionally biased region" description="Acidic residues" evidence="3">
    <location>
        <begin position="634"/>
        <end position="647"/>
    </location>
</feature>
<feature type="region of interest" description="Disordered" evidence="3">
    <location>
        <begin position="630"/>
        <end position="697"/>
    </location>
</feature>
<keyword evidence="5" id="KW-1185">Reference proteome</keyword>
<dbReference type="PANTHER" id="PTHR23160">
    <property type="entry name" value="SYNAPTONEMAL COMPLEX PROTEIN-RELATED"/>
    <property type="match status" value="1"/>
</dbReference>
<dbReference type="GO" id="GO:0007131">
    <property type="term" value="P:reciprocal meiotic recombination"/>
    <property type="evidence" value="ECO:0007669"/>
    <property type="project" value="TreeGrafter"/>
</dbReference>